<name>A0A914DUE4_9BILA</name>
<proteinExistence type="predicted"/>
<dbReference type="Proteomes" id="UP000887540">
    <property type="component" value="Unplaced"/>
</dbReference>
<evidence type="ECO:0000313" key="2">
    <source>
        <dbReference type="WBParaSite" id="ACRNAN_scaffold3828.g24290.t1"/>
    </source>
</evidence>
<organism evidence="1 2">
    <name type="scientific">Acrobeloides nanus</name>
    <dbReference type="NCBI Taxonomy" id="290746"/>
    <lineage>
        <taxon>Eukaryota</taxon>
        <taxon>Metazoa</taxon>
        <taxon>Ecdysozoa</taxon>
        <taxon>Nematoda</taxon>
        <taxon>Chromadorea</taxon>
        <taxon>Rhabditida</taxon>
        <taxon>Tylenchina</taxon>
        <taxon>Cephalobomorpha</taxon>
        <taxon>Cephaloboidea</taxon>
        <taxon>Cephalobidae</taxon>
        <taxon>Acrobeloides</taxon>
    </lineage>
</organism>
<dbReference type="PANTHER" id="PTHR47163:SF2">
    <property type="entry name" value="SI:DKEY-17M8.2"/>
    <property type="match status" value="1"/>
</dbReference>
<dbReference type="InterPro" id="IPR053164">
    <property type="entry name" value="IS1016-like_transposase"/>
</dbReference>
<evidence type="ECO:0000313" key="1">
    <source>
        <dbReference type="Proteomes" id="UP000887540"/>
    </source>
</evidence>
<accession>A0A914DUE4</accession>
<protein>
    <submittedName>
        <fullName evidence="2">ISXO2-like transposase domain-containing protein</fullName>
    </submittedName>
</protein>
<reference evidence="2" key="1">
    <citation type="submission" date="2022-11" db="UniProtKB">
        <authorList>
            <consortium name="WormBaseParasite"/>
        </authorList>
    </citation>
    <scope>IDENTIFICATION</scope>
</reference>
<dbReference type="PANTHER" id="PTHR47163">
    <property type="entry name" value="DDE_TNP_IS1595 DOMAIN-CONTAINING PROTEIN"/>
    <property type="match status" value="1"/>
</dbReference>
<dbReference type="WBParaSite" id="ACRNAN_scaffold3828.g24290.t1">
    <property type="protein sequence ID" value="ACRNAN_scaffold3828.g24290.t1"/>
    <property type="gene ID" value="ACRNAN_scaffold3828.g24290"/>
</dbReference>
<sequence length="87" mass="10208">MTDEWRSYRRLQRLNRHRAVNHGLHFVDPTDPAVHTQTIENKNGQLKDMIRRRHDVADQILPSLLKFSTGENTSDSETWFSTTFGTK</sequence>
<dbReference type="AlphaFoldDB" id="A0A914DUE4"/>
<keyword evidence="1" id="KW-1185">Reference proteome</keyword>